<keyword evidence="2" id="KW-0812">Transmembrane</keyword>
<keyword evidence="2" id="KW-1133">Transmembrane helix</keyword>
<feature type="transmembrane region" description="Helical" evidence="2">
    <location>
        <begin position="192"/>
        <end position="213"/>
    </location>
</feature>
<feature type="transmembrane region" description="Helical" evidence="2">
    <location>
        <begin position="163"/>
        <end position="186"/>
    </location>
</feature>
<dbReference type="RefSeq" id="WP_142444545.1">
    <property type="nucleotide sequence ID" value="NZ_SESI01000004.1"/>
</dbReference>
<name>A0A544QL32_9EURY</name>
<feature type="transmembrane region" description="Helical" evidence="2">
    <location>
        <begin position="53"/>
        <end position="72"/>
    </location>
</feature>
<proteinExistence type="predicted"/>
<sequence length="226" mass="24507">MSSRDPRELKSELEEIEFSGDSEQLGELRAEARATVDAQRETLADIDTKASKILRLNIALVGILISVVSIATQLSSGQTSGVGTVEPFLNSYTVLGVGALVLSTAFAAMTYTASELDVGVSSENLTKLLNSDFQQQETEVLLIQNYIMRINFNRSTNVRNIPLVQVTILLIVSAIISFALGLYHGIAGTVPIWLLIPSILLLAVVVLVSGLPTQTHRAITDLRAWR</sequence>
<organism evidence="3 4">
    <name type="scientific">Halonotius roseus</name>
    <dbReference type="NCBI Taxonomy" id="2511997"/>
    <lineage>
        <taxon>Archaea</taxon>
        <taxon>Methanobacteriati</taxon>
        <taxon>Methanobacteriota</taxon>
        <taxon>Stenosarchaea group</taxon>
        <taxon>Halobacteria</taxon>
        <taxon>Halobacteriales</taxon>
        <taxon>Haloferacaceae</taxon>
        <taxon>Halonotius</taxon>
    </lineage>
</organism>
<protein>
    <submittedName>
        <fullName evidence="3">Uncharacterized protein</fullName>
    </submittedName>
</protein>
<evidence type="ECO:0000256" key="1">
    <source>
        <dbReference type="SAM" id="MobiDB-lite"/>
    </source>
</evidence>
<dbReference type="OrthoDB" id="275639at2157"/>
<gene>
    <name evidence="3" type="ORF">EWF95_13175</name>
</gene>
<feature type="region of interest" description="Disordered" evidence="1">
    <location>
        <begin position="1"/>
        <end position="21"/>
    </location>
</feature>
<dbReference type="AlphaFoldDB" id="A0A544QL32"/>
<keyword evidence="4" id="KW-1185">Reference proteome</keyword>
<dbReference type="Proteomes" id="UP000315385">
    <property type="component" value="Unassembled WGS sequence"/>
</dbReference>
<feature type="transmembrane region" description="Helical" evidence="2">
    <location>
        <begin position="92"/>
        <end position="113"/>
    </location>
</feature>
<evidence type="ECO:0000313" key="4">
    <source>
        <dbReference type="Proteomes" id="UP000315385"/>
    </source>
</evidence>
<evidence type="ECO:0000313" key="3">
    <source>
        <dbReference type="EMBL" id="TQQ79072.1"/>
    </source>
</evidence>
<feature type="compositionally biased region" description="Basic and acidic residues" evidence="1">
    <location>
        <begin position="1"/>
        <end position="13"/>
    </location>
</feature>
<evidence type="ECO:0000256" key="2">
    <source>
        <dbReference type="SAM" id="Phobius"/>
    </source>
</evidence>
<dbReference type="EMBL" id="SESI01000004">
    <property type="protein sequence ID" value="TQQ79072.1"/>
    <property type="molecule type" value="Genomic_DNA"/>
</dbReference>
<comment type="caution">
    <text evidence="3">The sequence shown here is derived from an EMBL/GenBank/DDBJ whole genome shotgun (WGS) entry which is preliminary data.</text>
</comment>
<keyword evidence="2" id="KW-0472">Membrane</keyword>
<reference evidence="3 4" key="1">
    <citation type="submission" date="2019-02" db="EMBL/GenBank/DDBJ databases">
        <title>Halonotius sp. a new haloqrchaeon isolated from saline water.</title>
        <authorList>
            <person name="Duran-Viseras A."/>
            <person name="Sanchez-Porro C."/>
            <person name="Ventosa A."/>
        </authorList>
    </citation>
    <scope>NUCLEOTIDE SEQUENCE [LARGE SCALE GENOMIC DNA]</scope>
    <source>
        <strain evidence="3 4">F9-27</strain>
    </source>
</reference>
<accession>A0A544QL32</accession>